<evidence type="ECO:0000313" key="1">
    <source>
        <dbReference type="EMBL" id="RJT37896.1"/>
    </source>
</evidence>
<dbReference type="Proteomes" id="UP000275530">
    <property type="component" value="Unassembled WGS sequence"/>
</dbReference>
<reference evidence="1 2" key="1">
    <citation type="submission" date="2018-09" db="EMBL/GenBank/DDBJ databases">
        <title>Mesorhizobium carmichaelinearum sp. nov. isolated from Carmichaelinea spp. root nodules in New Zealand.</title>
        <authorList>
            <person name="De Meyer S.E."/>
        </authorList>
    </citation>
    <scope>NUCLEOTIDE SEQUENCE [LARGE SCALE GENOMIC DNA]</scope>
    <source>
        <strain evidence="1 2">LMG 28313</strain>
    </source>
</reference>
<dbReference type="Pfam" id="PF16460">
    <property type="entry name" value="Phage_TTP_11"/>
    <property type="match status" value="1"/>
</dbReference>
<dbReference type="EMBL" id="QZXA01000001">
    <property type="protein sequence ID" value="RJT37896.1"/>
    <property type="molecule type" value="Genomic_DNA"/>
</dbReference>
<dbReference type="InterPro" id="IPR032495">
    <property type="entry name" value="Phage_TTP_11"/>
</dbReference>
<evidence type="ECO:0000313" key="2">
    <source>
        <dbReference type="Proteomes" id="UP000275530"/>
    </source>
</evidence>
<organism evidence="1 2">
    <name type="scientific">Mesorhizobium jarvisii</name>
    <dbReference type="NCBI Taxonomy" id="1777867"/>
    <lineage>
        <taxon>Bacteria</taxon>
        <taxon>Pseudomonadati</taxon>
        <taxon>Pseudomonadota</taxon>
        <taxon>Alphaproteobacteria</taxon>
        <taxon>Hyphomicrobiales</taxon>
        <taxon>Phyllobacteriaceae</taxon>
        <taxon>Mesorhizobium</taxon>
    </lineage>
</organism>
<sequence>MVATTGKAGRGTLLKMGDAGSPEIFTAIANVASFNGPNESMTMLDGTHLNSGEFMEKIPGMKDGGQVSLTCHFDPTNATHDAATGLKSKFDSKVLTNFRLDFTAIWATNNLVSFSAYVNLGPIQGAPNTIITRDVTLEVSGAVTWSTGP</sequence>
<comment type="caution">
    <text evidence="1">The sequence shown here is derived from an EMBL/GenBank/DDBJ whole genome shotgun (WGS) entry which is preliminary data.</text>
</comment>
<proteinExistence type="predicted"/>
<dbReference type="Gene3D" id="4.10.410.40">
    <property type="match status" value="1"/>
</dbReference>
<name>A0A6M7TNW0_9HYPH</name>
<accession>A0A6M7TNW0</accession>
<dbReference type="RefSeq" id="WP_064983102.1">
    <property type="nucleotide sequence ID" value="NZ_CP033507.1"/>
</dbReference>
<protein>
    <submittedName>
        <fullName evidence="1">Uncharacterized protein</fullName>
    </submittedName>
</protein>
<dbReference type="AlphaFoldDB" id="A0A6M7TNW0"/>
<keyword evidence="2" id="KW-1185">Reference proteome</keyword>
<gene>
    <name evidence="1" type="ORF">D3242_01220</name>
</gene>